<evidence type="ECO:0000313" key="1">
    <source>
        <dbReference type="EMBL" id="MBP2400729.1"/>
    </source>
</evidence>
<dbReference type="InterPro" id="IPR007710">
    <property type="entry name" value="Nucleoside_deoxyribTrfase"/>
</dbReference>
<dbReference type="Pfam" id="PF05014">
    <property type="entry name" value="Nuc_deoxyrib_tr"/>
    <property type="match status" value="1"/>
</dbReference>
<dbReference type="GeneID" id="91567094"/>
<dbReference type="SUPFAM" id="SSF52309">
    <property type="entry name" value="N-(deoxy)ribosyltransferase-like"/>
    <property type="match status" value="2"/>
</dbReference>
<protein>
    <submittedName>
        <fullName evidence="1">Nucleoside 2-deoxyribosyltransferase</fullName>
    </submittedName>
</protein>
<name>A0ABS4XW38_9ACTN</name>
<accession>A0ABS4XW38</accession>
<dbReference type="EMBL" id="JAGIOH010000001">
    <property type="protein sequence ID" value="MBP2400729.1"/>
    <property type="molecule type" value="Genomic_DNA"/>
</dbReference>
<sequence length="316" mass="34450">MYYIAHRLFAAHDRALAAQLAQRLAATTGPDTVFLPFCDTDEEDLVADVKGHRLFQLDRDRLHTLHAMIAILHGPSLDDGVCMEIGYAHTLGVPVTVLSTDFQTYSLTDDGPRLEFPDPLVQTMARHTVRTPHLVPAHESYGAPPAGRFAVFHERNRLQTHAALDAVLKALHDAPAPETGRKAHRPPGNRTLFLEPSPYHPFPHTLAEAAQACGYQVHAAERFTATNPSAAAQRDLDNASRASVLLADVSGPETPPGAALLIGAAAARGARVGAYQTHTVFTHADGREPNWRNLMIQYASDARLDSPQTLVSWLRP</sequence>
<dbReference type="RefSeq" id="WP_209513318.1">
    <property type="nucleotide sequence ID" value="NZ_JAGIOH010000001.1"/>
</dbReference>
<evidence type="ECO:0000313" key="2">
    <source>
        <dbReference type="Proteomes" id="UP001519291"/>
    </source>
</evidence>
<dbReference type="Gene3D" id="3.40.50.450">
    <property type="match status" value="2"/>
</dbReference>
<dbReference type="Proteomes" id="UP001519291">
    <property type="component" value="Unassembled WGS sequence"/>
</dbReference>
<organism evidence="1 2">
    <name type="scientific">Streptomyces syringium</name>
    <dbReference type="NCBI Taxonomy" id="76729"/>
    <lineage>
        <taxon>Bacteria</taxon>
        <taxon>Bacillati</taxon>
        <taxon>Actinomycetota</taxon>
        <taxon>Actinomycetes</taxon>
        <taxon>Kitasatosporales</taxon>
        <taxon>Streptomycetaceae</taxon>
        <taxon>Streptomyces</taxon>
    </lineage>
</organism>
<comment type="caution">
    <text evidence="1">The sequence shown here is derived from an EMBL/GenBank/DDBJ whole genome shotgun (WGS) entry which is preliminary data.</text>
</comment>
<reference evidence="1 2" key="1">
    <citation type="submission" date="2021-03" db="EMBL/GenBank/DDBJ databases">
        <title>Sequencing the genomes of 1000 actinobacteria strains.</title>
        <authorList>
            <person name="Klenk H.-P."/>
        </authorList>
    </citation>
    <scope>NUCLEOTIDE SEQUENCE [LARGE SCALE GENOMIC DNA]</scope>
    <source>
        <strain evidence="1 2">DSM 41480</strain>
    </source>
</reference>
<proteinExistence type="predicted"/>
<keyword evidence="2" id="KW-1185">Reference proteome</keyword>
<gene>
    <name evidence="1" type="ORF">JO379_000198</name>
</gene>